<keyword evidence="6" id="KW-1185">Reference proteome</keyword>
<feature type="compositionally biased region" description="Polar residues" evidence="4">
    <location>
        <begin position="38"/>
        <end position="47"/>
    </location>
</feature>
<dbReference type="PANTHER" id="PTHR24198">
    <property type="entry name" value="ANKYRIN REPEAT AND PROTEIN KINASE DOMAIN-CONTAINING PROTEIN"/>
    <property type="match status" value="1"/>
</dbReference>
<dbReference type="SUPFAM" id="SSF48403">
    <property type="entry name" value="Ankyrin repeat"/>
    <property type="match status" value="4"/>
</dbReference>
<sequence length="1871" mass="204457">MALSPVSTDERIWRLRRLAQEYDIDEPPEPTPLYRPSATPSPLTPNFKNPEDEHRADDLLKRRRQVNTQGNGDGNGGGGSVKKRSFTLTRKDSFTSSKFASKEIFDALDAHVANAGAPGVAEALIHKLRMAGGDLNRANAKSKTPFNLRRRSLDDLGQDQSRILQKAVENGQEDMVAVLVPHAEPATLDAALPPAMRNGNLRIVEALLRYGANVSQTPEGQFQFRQMCINGGQADLVGLILQSDGRPPPDWVSGAMIDAARKGCVGTVAQLSRSVADGNFNDGAALKEAISQCRVDIVLAIIIGNKPPNKQCLNEAFMKVATHPAMNPPEKITLTDILLLAGAEGDVVSAALVKACKTEFYDMIDLLISNGASIEFENAMVVKNAIESGNIGLVQLLLSDRAVLSPVLAGELIGCIGKRINPEDRRILLSTLLRKGAKGPPLNEALIKAVEGRDTECVKLLLTPHFAGSGKLKPKASHDLKTGPRSMVFEHHAMADVNYKGGLALSKAVSAGNLSMVEYILAAKPNIETLVAVFPSINALPQMERYHMTESFLHAGVSGPCVHVALQQAIDEAPPRRDERLIKILLQHDVDANINDGAPIISAIEHLDADLLEALLRKRPTTKNAAVALQKAMVVEDKGKRARMVSLLLRAGADEATKTVGESLMKALHEQPVDTRLLGAILQQGNADINMDNGDPVVLAVRDVNPQVLELVLQTNRATPETFDLAVQAMANVPSSQEKATKLESIVKRTKQKESLNSLLAYEVQSILQCPPQKRTLVVLRALLALGVDVNTNKAAALCCAVAGADSKITDVLFAAKPSTKSLAAAMPFAFKIADQTERLTFIQKLLHAGAPAVEANRALVHAIGTHPDDTALINTLLARADTSDGEALMVAVRKANVLMVEMIITRAKKHPAARLNDAFGEATKIENKVIRKSICELLLRAGATGQVVSDALLAAAGTGDLTLGKLLLDHGGSVDHQEGQAVVEACRAGSPDVLKMLLSSKTAVKKETLERGFQAATEVGDLNHRAAVFQLLLDKGVNGEVLDAQLVSTVRFGDDALNLVRLLLMYGAKTDYNGGEAVYNATRCAFLPILQVMLGVEPVGGKQVKPSSQTLIRSLKASSNLSGVPRYQVMKWLFHAGLPICDEVHISLDKAVNEEEPNIDLIKLLLQNGASPLANGCKTLVDATQKLHFVVLDMFLELEISQDDISWVFLQTFSTADADKWFTDPGFQVAQRLLEKGARGDGPAGALIVAIDHMGTDKDDLARHFVDLLIEYNADVNRDQGAALIKAAKSANAHLMRQVLQQKPNSESVSMAFPYVFDHEVPEDQALELISLFTDYSDGETRLDAMFAHPEAEPVVFKAISRYPRSTTVVETLLDAGYYHDQMTNARILDELEEEEPVNLLLWCLIQPQKKVSSGIINMLIDRGARVNFEARLSKTTPLMLAIRERRHDIVKKLVFAGAEVDVADVTGNTPLTLSTQIGGDLGTMMMQNILAAEPSQNDGSLHNAARELNVPAMQVLVDHGHEIDFPSPIHGGRTALGELCLHAADGGALTAAQEKAMEKAMAYLLKQDTDLSLLSDGKSVLLLAMESLEPIITTRALLKVGMWKHVNRQFNHFTDNTCTYSPTQYAKRVLPQTDVTEQLHKLLKANRGQDIYYANEGPQPEGAIGLPDDIVRIERERKARLERIQLEAEDHSRTLSRTKEVADIQNQIFAQRAQLEDTRSRQQQNTEIEGIRERALLEEELFNEAVRRQRAERAAAMEHQSSITQAEIERKRLVADTEFEAEGRRQLQLLEYEKQMDDTKEAHARQMTANRVDERAAIDRMDREHDSRIKNRIAQQKKLVDSQNQLASNLGSVGMPQRRQIGYISGELD</sequence>
<dbReference type="SMART" id="SM00248">
    <property type="entry name" value="ANK"/>
    <property type="match status" value="13"/>
</dbReference>
<name>A0AAD9SQR8_PHOAM</name>
<dbReference type="SUPFAM" id="SSF140860">
    <property type="entry name" value="Pseudo ankyrin repeat-like"/>
    <property type="match status" value="1"/>
</dbReference>
<dbReference type="Proteomes" id="UP001265746">
    <property type="component" value="Unassembled WGS sequence"/>
</dbReference>
<dbReference type="Pfam" id="PF00023">
    <property type="entry name" value="Ank"/>
    <property type="match status" value="1"/>
</dbReference>
<dbReference type="EMBL" id="JAUJFL010000001">
    <property type="protein sequence ID" value="KAK2614084.1"/>
    <property type="molecule type" value="Genomic_DNA"/>
</dbReference>
<keyword evidence="1" id="KW-0677">Repeat</keyword>
<evidence type="ECO:0000313" key="6">
    <source>
        <dbReference type="Proteomes" id="UP001265746"/>
    </source>
</evidence>
<gene>
    <name evidence="5" type="ORF">N8I77_000942</name>
</gene>
<accession>A0AAD9SQR8</accession>
<feature type="region of interest" description="Disordered" evidence="4">
    <location>
        <begin position="20"/>
        <end position="52"/>
    </location>
</feature>
<evidence type="ECO:0000256" key="4">
    <source>
        <dbReference type="SAM" id="MobiDB-lite"/>
    </source>
</evidence>
<dbReference type="PROSITE" id="PS50088">
    <property type="entry name" value="ANK_REPEAT"/>
    <property type="match status" value="1"/>
</dbReference>
<keyword evidence="2 3" id="KW-0040">ANK repeat</keyword>
<dbReference type="InterPro" id="IPR002110">
    <property type="entry name" value="Ankyrin_rpt"/>
</dbReference>
<dbReference type="PROSITE" id="PS50297">
    <property type="entry name" value="ANK_REP_REGION"/>
    <property type="match status" value="1"/>
</dbReference>
<reference evidence="5" key="1">
    <citation type="submission" date="2023-06" db="EMBL/GenBank/DDBJ databases">
        <authorList>
            <person name="Noh H."/>
        </authorList>
    </citation>
    <scope>NUCLEOTIDE SEQUENCE</scope>
    <source>
        <strain evidence="5">DUCC20226</strain>
    </source>
</reference>
<comment type="caution">
    <text evidence="5">The sequence shown here is derived from an EMBL/GenBank/DDBJ whole genome shotgun (WGS) entry which is preliminary data.</text>
</comment>
<feature type="repeat" description="ANK" evidence="3">
    <location>
        <begin position="1435"/>
        <end position="1467"/>
    </location>
</feature>
<dbReference type="InterPro" id="IPR036770">
    <property type="entry name" value="Ankyrin_rpt-contain_sf"/>
</dbReference>
<evidence type="ECO:0000256" key="3">
    <source>
        <dbReference type="PROSITE-ProRule" id="PRU00023"/>
    </source>
</evidence>
<evidence type="ECO:0000256" key="2">
    <source>
        <dbReference type="ARBA" id="ARBA00023043"/>
    </source>
</evidence>
<evidence type="ECO:0000256" key="1">
    <source>
        <dbReference type="ARBA" id="ARBA00022737"/>
    </source>
</evidence>
<proteinExistence type="predicted"/>
<dbReference type="PANTHER" id="PTHR24198:SF194">
    <property type="entry name" value="INVERSIN-A"/>
    <property type="match status" value="1"/>
</dbReference>
<organism evidence="5 6">
    <name type="scientific">Phomopsis amygdali</name>
    <name type="common">Fusicoccum amygdali</name>
    <dbReference type="NCBI Taxonomy" id="1214568"/>
    <lineage>
        <taxon>Eukaryota</taxon>
        <taxon>Fungi</taxon>
        <taxon>Dikarya</taxon>
        <taxon>Ascomycota</taxon>
        <taxon>Pezizomycotina</taxon>
        <taxon>Sordariomycetes</taxon>
        <taxon>Sordariomycetidae</taxon>
        <taxon>Diaporthales</taxon>
        <taxon>Diaporthaceae</taxon>
        <taxon>Diaporthe</taxon>
    </lineage>
</organism>
<evidence type="ECO:0000313" key="5">
    <source>
        <dbReference type="EMBL" id="KAK2614084.1"/>
    </source>
</evidence>
<protein>
    <submittedName>
        <fullName evidence="5">Uncharacterized protein</fullName>
    </submittedName>
</protein>
<dbReference type="Gene3D" id="1.25.40.20">
    <property type="entry name" value="Ankyrin repeat-containing domain"/>
    <property type="match status" value="5"/>
</dbReference>